<protein>
    <submittedName>
        <fullName evidence="2">Glutathione S-transferase</fullName>
    </submittedName>
</protein>
<evidence type="ECO:0000313" key="2">
    <source>
        <dbReference type="EMBL" id="RKF17425.1"/>
    </source>
</evidence>
<dbReference type="InterPro" id="IPR036282">
    <property type="entry name" value="Glutathione-S-Trfase_C_sf"/>
</dbReference>
<dbReference type="GO" id="GO:0016740">
    <property type="term" value="F:transferase activity"/>
    <property type="evidence" value="ECO:0007669"/>
    <property type="project" value="UniProtKB-KW"/>
</dbReference>
<dbReference type="PANTHER" id="PTHR43968:SF6">
    <property type="entry name" value="GLUTATHIONE S-TRANSFERASE OMEGA"/>
    <property type="match status" value="1"/>
</dbReference>
<keyword evidence="2" id="KW-0808">Transferase</keyword>
<feature type="domain" description="GST C-terminal" evidence="1">
    <location>
        <begin position="98"/>
        <end position="222"/>
    </location>
</feature>
<evidence type="ECO:0000313" key="3">
    <source>
        <dbReference type="Proteomes" id="UP000286482"/>
    </source>
</evidence>
<dbReference type="PANTHER" id="PTHR43968">
    <property type="match status" value="1"/>
</dbReference>
<comment type="caution">
    <text evidence="2">The sequence shown here is derived from an EMBL/GenBank/DDBJ whole genome shotgun (WGS) entry which is preliminary data.</text>
</comment>
<dbReference type="InterPro" id="IPR050983">
    <property type="entry name" value="GST_Omega/HSP26"/>
</dbReference>
<dbReference type="InterPro" id="IPR036249">
    <property type="entry name" value="Thioredoxin-like_sf"/>
</dbReference>
<reference evidence="2 3" key="1">
    <citation type="submission" date="2018-09" db="EMBL/GenBank/DDBJ databases">
        <authorList>
            <person name="Wang Z."/>
        </authorList>
    </citation>
    <scope>NUCLEOTIDE SEQUENCE [LARGE SCALE GENOMIC DNA]</scope>
    <source>
        <strain evidence="2 3">ALS 81</strain>
    </source>
</reference>
<dbReference type="EMBL" id="RAQO01000007">
    <property type="protein sequence ID" value="RKF17425.1"/>
    <property type="molecule type" value="Genomic_DNA"/>
</dbReference>
<dbReference type="CDD" id="cd03196">
    <property type="entry name" value="GST_C_5"/>
    <property type="match status" value="1"/>
</dbReference>
<dbReference type="RefSeq" id="WP_120355450.1">
    <property type="nucleotide sequence ID" value="NZ_RAQO01000007.1"/>
</dbReference>
<keyword evidence="3" id="KW-1185">Reference proteome</keyword>
<name>A0A420E9S3_9ALTE</name>
<dbReference type="Gene3D" id="3.40.30.10">
    <property type="entry name" value="Glutaredoxin"/>
    <property type="match status" value="1"/>
</dbReference>
<dbReference type="Proteomes" id="UP000286482">
    <property type="component" value="Unassembled WGS sequence"/>
</dbReference>
<accession>A0A420E9S3</accession>
<dbReference type="Pfam" id="PF13417">
    <property type="entry name" value="GST_N_3"/>
    <property type="match status" value="1"/>
</dbReference>
<dbReference type="InterPro" id="IPR004046">
    <property type="entry name" value="GST_C"/>
</dbReference>
<dbReference type="InterPro" id="IPR004045">
    <property type="entry name" value="Glutathione_S-Trfase_N"/>
</dbReference>
<dbReference type="InterPro" id="IPR010987">
    <property type="entry name" value="Glutathione-S-Trfase_C-like"/>
</dbReference>
<gene>
    <name evidence="2" type="ORF">DBZ36_13290</name>
</gene>
<dbReference type="AlphaFoldDB" id="A0A420E9S3"/>
<dbReference type="GO" id="GO:0005737">
    <property type="term" value="C:cytoplasm"/>
    <property type="evidence" value="ECO:0007669"/>
    <property type="project" value="TreeGrafter"/>
</dbReference>
<proteinExistence type="predicted"/>
<dbReference type="Gene3D" id="1.20.1050.10">
    <property type="match status" value="1"/>
</dbReference>
<sequence length="224" mass="25807">MELTNTITNTKPILYSLRNCPYAMRARIAVFKAKQSVVLRDVVLSDKPQAMLAASAKATVPILVLANGKVIDESLDVMLWALEQSDPSNLLQQDHPSRLAEMLDFIRVFDTEFKSVLDHYKCAKRYREPNVVECRSACEPYLQLIETRLNEHAYIVSDSESLVDIAVLPFIRQFARVERQWYLQSAYPKLRLWLSNYLQSPMFTKVMAKYPLWQEGQAELKFGA</sequence>
<dbReference type="PROSITE" id="PS50405">
    <property type="entry name" value="GST_CTER"/>
    <property type="match status" value="1"/>
</dbReference>
<dbReference type="OrthoDB" id="9813092at2"/>
<dbReference type="SUPFAM" id="SSF52833">
    <property type="entry name" value="Thioredoxin-like"/>
    <property type="match status" value="1"/>
</dbReference>
<evidence type="ECO:0000259" key="1">
    <source>
        <dbReference type="PROSITE" id="PS50405"/>
    </source>
</evidence>
<dbReference type="SUPFAM" id="SSF47616">
    <property type="entry name" value="GST C-terminal domain-like"/>
    <property type="match status" value="1"/>
</dbReference>
<dbReference type="Pfam" id="PF00043">
    <property type="entry name" value="GST_C"/>
    <property type="match status" value="1"/>
</dbReference>
<organism evidence="2 3">
    <name type="scientific">Alginatibacterium sediminis</name>
    <dbReference type="NCBI Taxonomy" id="2164068"/>
    <lineage>
        <taxon>Bacteria</taxon>
        <taxon>Pseudomonadati</taxon>
        <taxon>Pseudomonadota</taxon>
        <taxon>Gammaproteobacteria</taxon>
        <taxon>Alteromonadales</taxon>
        <taxon>Alteromonadaceae</taxon>
        <taxon>Alginatibacterium</taxon>
    </lineage>
</organism>